<protein>
    <submittedName>
        <fullName evidence="3">Uncharacterized protein</fullName>
    </submittedName>
</protein>
<dbReference type="RefSeq" id="WP_348715382.1">
    <property type="nucleotide sequence ID" value="NZ_CAXJIO010000010.1"/>
</dbReference>
<keyword evidence="1" id="KW-0472">Membrane</keyword>
<feature type="transmembrane region" description="Helical" evidence="1">
    <location>
        <begin position="96"/>
        <end position="116"/>
    </location>
</feature>
<dbReference type="EMBL" id="CAXJIO010000010">
    <property type="protein sequence ID" value="CAL2101446.1"/>
    <property type="molecule type" value="Genomic_DNA"/>
</dbReference>
<evidence type="ECO:0000256" key="1">
    <source>
        <dbReference type="SAM" id="Phobius"/>
    </source>
</evidence>
<keyword evidence="1" id="KW-1133">Transmembrane helix</keyword>
<sequence length="278" mass="32569">MKKTLLLLLVVLSISSYAQKQKKIDPKNQNIKLTKELKQKADSLTYVTKTLSSEVNQLSKKLDIMIEDQHQLNSELIYFKSKEDFYKTALAEQSKFYVLTVSVILFLFGLISWGFYKTELLKLKRYVKQKIKVHGQKMKSQYDLIEETRNNVSRTIGNLDASIARKRYNQNKFSLSLAHRLSAAYYLKTFAIFRNQLDSKKETDLAFYVNLVEAEKCINKLKQITTGASFIYEQELFNEKLDKYKRTLKAMEMFELNESQIIISKIIIGLNFLENKFK</sequence>
<feature type="chain" id="PRO_5046136565" evidence="2">
    <location>
        <begin position="19"/>
        <end position="278"/>
    </location>
</feature>
<accession>A0ABM9P794</accession>
<proteinExistence type="predicted"/>
<keyword evidence="4" id="KW-1185">Reference proteome</keyword>
<reference evidence="3 4" key="1">
    <citation type="submission" date="2024-05" db="EMBL/GenBank/DDBJ databases">
        <authorList>
            <person name="Duchaud E."/>
        </authorList>
    </citation>
    <scope>NUCLEOTIDE SEQUENCE [LARGE SCALE GENOMIC DNA]</scope>
    <source>
        <strain evidence="3">Ena-SAMPLE-TAB-13-05-2024-13:56:06:370-140308</strain>
    </source>
</reference>
<organism evidence="3 4">
    <name type="scientific">Tenacibaculum polynesiense</name>
    <dbReference type="NCBI Taxonomy" id="3137857"/>
    <lineage>
        <taxon>Bacteria</taxon>
        <taxon>Pseudomonadati</taxon>
        <taxon>Bacteroidota</taxon>
        <taxon>Flavobacteriia</taxon>
        <taxon>Flavobacteriales</taxon>
        <taxon>Flavobacteriaceae</taxon>
        <taxon>Tenacibaculum</taxon>
    </lineage>
</organism>
<dbReference type="Proteomes" id="UP001497527">
    <property type="component" value="Unassembled WGS sequence"/>
</dbReference>
<evidence type="ECO:0000313" key="3">
    <source>
        <dbReference type="EMBL" id="CAL2101446.1"/>
    </source>
</evidence>
<comment type="caution">
    <text evidence="3">The sequence shown here is derived from an EMBL/GenBank/DDBJ whole genome shotgun (WGS) entry which is preliminary data.</text>
</comment>
<evidence type="ECO:0000313" key="4">
    <source>
        <dbReference type="Proteomes" id="UP001497527"/>
    </source>
</evidence>
<keyword evidence="1" id="KW-0812">Transmembrane</keyword>
<feature type="signal peptide" evidence="2">
    <location>
        <begin position="1"/>
        <end position="18"/>
    </location>
</feature>
<gene>
    <name evidence="3" type="ORF">T190423A01A_10009</name>
</gene>
<evidence type="ECO:0000256" key="2">
    <source>
        <dbReference type="SAM" id="SignalP"/>
    </source>
</evidence>
<name>A0ABM9P794_9FLAO</name>
<keyword evidence="2" id="KW-0732">Signal</keyword>